<protein>
    <submittedName>
        <fullName evidence="1">Uncharacterized protein</fullName>
    </submittedName>
</protein>
<dbReference type="EMBL" id="JASBWT010000002">
    <property type="protein sequence ID" value="KAJ9107428.1"/>
    <property type="molecule type" value="Genomic_DNA"/>
</dbReference>
<name>A0ACC2W7K1_9TREE</name>
<reference evidence="1" key="1">
    <citation type="submission" date="2023-04" db="EMBL/GenBank/DDBJ databases">
        <title>Draft Genome sequencing of Naganishia species isolated from polar environments using Oxford Nanopore Technology.</title>
        <authorList>
            <person name="Leo P."/>
            <person name="Venkateswaran K."/>
        </authorList>
    </citation>
    <scope>NUCLEOTIDE SEQUENCE</scope>
    <source>
        <strain evidence="1">MNA-CCFEE 5423</strain>
    </source>
</reference>
<dbReference type="Proteomes" id="UP001227268">
    <property type="component" value="Unassembled WGS sequence"/>
</dbReference>
<evidence type="ECO:0000313" key="1">
    <source>
        <dbReference type="EMBL" id="KAJ9107428.1"/>
    </source>
</evidence>
<proteinExistence type="predicted"/>
<accession>A0ACC2W7K1</accession>
<gene>
    <name evidence="1" type="ORF">QFC21_000879</name>
</gene>
<comment type="caution">
    <text evidence="1">The sequence shown here is derived from an EMBL/GenBank/DDBJ whole genome shotgun (WGS) entry which is preliminary data.</text>
</comment>
<evidence type="ECO:0000313" key="2">
    <source>
        <dbReference type="Proteomes" id="UP001227268"/>
    </source>
</evidence>
<organism evidence="1 2">
    <name type="scientific">Naganishia friedmannii</name>
    <dbReference type="NCBI Taxonomy" id="89922"/>
    <lineage>
        <taxon>Eukaryota</taxon>
        <taxon>Fungi</taxon>
        <taxon>Dikarya</taxon>
        <taxon>Basidiomycota</taxon>
        <taxon>Agaricomycotina</taxon>
        <taxon>Tremellomycetes</taxon>
        <taxon>Filobasidiales</taxon>
        <taxon>Filobasidiaceae</taxon>
        <taxon>Naganishia</taxon>
    </lineage>
</organism>
<sequence length="420" mass="45645">MQEKTEDALLEHGVLPTSLDDRRIDQDGKFDLTTLPQDGNMGEIVPKNAFLSKRTEAIMMTAICTALFVAGWNDASTGPLIPSLQNLYHVNYTVISLLFILNFCGFTSAAVLNVWLTDRLGFGMVILVGAIVQGISFALICWAPPFGLFVFAMYLNGLGTGLQERSSSQKFKKLLSMRRTYLMMAMLGLYVGTEVTIGGWIVTYILKYRGGGVSSGYIATGFWGVPRNFLRELMFSALFSSSEMRSPSISSKNLASMTCSSEAHLFMSSVSLVIVFALEFVVWFVPNIIAEAVAVSFMGMFLGPIFPLVMNVAGKVFPLSMLTGACGLIASILDSVGSAGAALFPFVTGALASKYGVKTMQPFVVAMLAACFLLWIPIPKNAEELPENKKKRSIPLEEVKPAHAATSPDESWNYLASKEA</sequence>
<keyword evidence="2" id="KW-1185">Reference proteome</keyword>